<dbReference type="GeneID" id="93163352"/>
<dbReference type="InterPro" id="IPR013785">
    <property type="entry name" value="Aldolase_TIM"/>
</dbReference>
<dbReference type="Pfam" id="PF00923">
    <property type="entry name" value="TAL_FSA"/>
    <property type="match status" value="1"/>
</dbReference>
<accession>A0A0J9C2U6</accession>
<protein>
    <recommendedName>
        <fullName evidence="4">Transaldolase</fullName>
    </recommendedName>
</protein>
<dbReference type="GO" id="GO:0005975">
    <property type="term" value="P:carbohydrate metabolic process"/>
    <property type="evidence" value="ECO:0007669"/>
    <property type="project" value="InterPro"/>
</dbReference>
<dbReference type="PANTHER" id="PTHR10683">
    <property type="entry name" value="TRANSALDOLASE"/>
    <property type="match status" value="1"/>
</dbReference>
<dbReference type="OrthoDB" id="9809101at2"/>
<dbReference type="RefSeq" id="WP_048930074.1">
    <property type="nucleotide sequence ID" value="NZ_KQ235878.1"/>
</dbReference>
<keyword evidence="1" id="KW-0704">Schiff base</keyword>
<comment type="caution">
    <text evidence="2">The sequence shown here is derived from an EMBL/GenBank/DDBJ whole genome shotgun (WGS) entry which is preliminary data.</text>
</comment>
<dbReference type="SUPFAM" id="SSF51569">
    <property type="entry name" value="Aldolase"/>
    <property type="match status" value="1"/>
</dbReference>
<dbReference type="PATRIC" id="fig|742734.4.peg.3063"/>
<organism evidence="2 3">
    <name type="scientific">[Clostridium] citroniae WAL-19142</name>
    <dbReference type="NCBI Taxonomy" id="742734"/>
    <lineage>
        <taxon>Bacteria</taxon>
        <taxon>Bacillati</taxon>
        <taxon>Bacillota</taxon>
        <taxon>Clostridia</taxon>
        <taxon>Lachnospirales</taxon>
        <taxon>Lachnospiraceae</taxon>
        <taxon>Enterocloster</taxon>
    </lineage>
</organism>
<sequence>MGMIRDIRTKFPETHMWCDSCAEKDLKWGIEHGIVGATTNPVIVGSVLKQELPMWESRICELFAKPEVTEDEVAWELIKEMGIRGAGMLQPLFEESNGRYGRLSIQTNIKNYKNAGKMTAQAVEFSKLAPNMQVKMPVSPAGIKAFEEATYQGVNINATVSFSVAQAVKVAEAVERGLERRRKEGLETEHMTPVCTIMIGRIDDWLKKVVKRDNIAIDPECLEWAGVAVFKHAYEIFEERGYQTRLLTAAYRNHYAWSALMGGRISMTLTRYYLEQVELSGFEIKESMSAPVSPELVAQLKDKLPDFVRAYEEDGMKEEEFEHYGAFITCLEGFFKGYDDLLQMIRPYQFGKPIRE</sequence>
<name>A0A0J9C2U6_9FIRM</name>
<proteinExistence type="predicted"/>
<dbReference type="InterPro" id="IPR001585">
    <property type="entry name" value="TAL/FSA"/>
</dbReference>
<reference evidence="2 3" key="1">
    <citation type="submission" date="2011-04" db="EMBL/GenBank/DDBJ databases">
        <title>The Genome Sequence of Clostridium citroniae WAL-19142.</title>
        <authorList>
            <consortium name="The Broad Institute Genome Sequencing Platform"/>
            <person name="Earl A."/>
            <person name="Ward D."/>
            <person name="Feldgarden M."/>
            <person name="Gevers D."/>
            <person name="Warren Y.A."/>
            <person name="Tyrrell K.L."/>
            <person name="Citron D.M."/>
            <person name="Goldstein E.J."/>
            <person name="Daigneault M."/>
            <person name="Allen-Vercoe E."/>
            <person name="Young S.K."/>
            <person name="Zeng Q."/>
            <person name="Gargeya S."/>
            <person name="Fitzgerald M."/>
            <person name="Haas B."/>
            <person name="Abouelleil A."/>
            <person name="Alvarado L."/>
            <person name="Arachchi H.M."/>
            <person name="Berlin A."/>
            <person name="Brown A."/>
            <person name="Chapman S.B."/>
            <person name="Chen Z."/>
            <person name="Dunbar C."/>
            <person name="Freedman E."/>
            <person name="Gearin G."/>
            <person name="Gellesch M."/>
            <person name="Goldberg J."/>
            <person name="Griggs A."/>
            <person name="Gujja S."/>
            <person name="Heilman E.R."/>
            <person name="Heiman D."/>
            <person name="Howarth C."/>
            <person name="Larson L."/>
            <person name="Lui A."/>
            <person name="MacDonald P.J."/>
            <person name="Mehta T."/>
            <person name="Montmayeur A."/>
            <person name="Murphy C."/>
            <person name="Neiman D."/>
            <person name="Pearson M."/>
            <person name="Priest M."/>
            <person name="Roberts A."/>
            <person name="Saif S."/>
            <person name="Shea T."/>
            <person name="Shenoy N."/>
            <person name="Sisk P."/>
            <person name="Stolte C."/>
            <person name="Sykes S."/>
            <person name="White J."/>
            <person name="Yandava C."/>
            <person name="Wortman J."/>
            <person name="Nusbaum C."/>
            <person name="Birren B."/>
        </authorList>
    </citation>
    <scope>NUCLEOTIDE SEQUENCE [LARGE SCALE GENOMIC DNA]</scope>
    <source>
        <strain evidence="2 3">WAL-19142</strain>
    </source>
</reference>
<dbReference type="Gene3D" id="3.20.20.70">
    <property type="entry name" value="Aldolase class I"/>
    <property type="match status" value="1"/>
</dbReference>
<evidence type="ECO:0008006" key="4">
    <source>
        <dbReference type="Google" id="ProtNLM"/>
    </source>
</evidence>
<dbReference type="Proteomes" id="UP000037392">
    <property type="component" value="Unassembled WGS sequence"/>
</dbReference>
<evidence type="ECO:0000313" key="3">
    <source>
        <dbReference type="Proteomes" id="UP000037392"/>
    </source>
</evidence>
<evidence type="ECO:0000313" key="2">
    <source>
        <dbReference type="EMBL" id="KMW18756.1"/>
    </source>
</evidence>
<dbReference type="AlphaFoldDB" id="A0A0J9C2U6"/>
<gene>
    <name evidence="2" type="ORF">HMPREF9470_02860</name>
</gene>
<dbReference type="EMBL" id="ADLK01000022">
    <property type="protein sequence ID" value="KMW18756.1"/>
    <property type="molecule type" value="Genomic_DNA"/>
</dbReference>
<evidence type="ECO:0000256" key="1">
    <source>
        <dbReference type="ARBA" id="ARBA00023270"/>
    </source>
</evidence>